<dbReference type="RefSeq" id="XP_009535388.1">
    <property type="nucleotide sequence ID" value="XM_009537093.1"/>
</dbReference>
<evidence type="ECO:0000313" key="1">
    <source>
        <dbReference type="EMBL" id="EGZ08755.1"/>
    </source>
</evidence>
<dbReference type="GeneID" id="20660831"/>
<reference evidence="1 2" key="1">
    <citation type="journal article" date="2006" name="Science">
        <title>Phytophthora genome sequences uncover evolutionary origins and mechanisms of pathogenesis.</title>
        <authorList>
            <person name="Tyler B.M."/>
            <person name="Tripathy S."/>
            <person name="Zhang X."/>
            <person name="Dehal P."/>
            <person name="Jiang R.H."/>
            <person name="Aerts A."/>
            <person name="Arredondo F.D."/>
            <person name="Baxter L."/>
            <person name="Bensasson D."/>
            <person name="Beynon J.L."/>
            <person name="Chapman J."/>
            <person name="Damasceno C.M."/>
            <person name="Dorrance A.E."/>
            <person name="Dou D."/>
            <person name="Dickerman A.W."/>
            <person name="Dubchak I.L."/>
            <person name="Garbelotto M."/>
            <person name="Gijzen M."/>
            <person name="Gordon S.G."/>
            <person name="Govers F."/>
            <person name="Grunwald N.J."/>
            <person name="Huang W."/>
            <person name="Ivors K.L."/>
            <person name="Jones R.W."/>
            <person name="Kamoun S."/>
            <person name="Krampis K."/>
            <person name="Lamour K.H."/>
            <person name="Lee M.K."/>
            <person name="McDonald W.H."/>
            <person name="Medina M."/>
            <person name="Meijer H.J."/>
            <person name="Nordberg E.K."/>
            <person name="Maclean D.J."/>
            <person name="Ospina-Giraldo M.D."/>
            <person name="Morris P.F."/>
            <person name="Phuntumart V."/>
            <person name="Putnam N.H."/>
            <person name="Rash S."/>
            <person name="Rose J.K."/>
            <person name="Sakihama Y."/>
            <person name="Salamov A.A."/>
            <person name="Savidor A."/>
            <person name="Scheuring C.F."/>
            <person name="Smith B.M."/>
            <person name="Sobral B.W."/>
            <person name="Terry A."/>
            <person name="Torto-Alalibo T.A."/>
            <person name="Win J."/>
            <person name="Xu Z."/>
            <person name="Zhang H."/>
            <person name="Grigoriev I.V."/>
            <person name="Rokhsar D.S."/>
            <person name="Boore J.L."/>
        </authorList>
    </citation>
    <scope>NUCLEOTIDE SEQUENCE [LARGE SCALE GENOMIC DNA]</scope>
    <source>
        <strain evidence="1 2">P6497</strain>
    </source>
</reference>
<protein>
    <submittedName>
        <fullName evidence="1">Uncharacterized protein</fullName>
    </submittedName>
</protein>
<dbReference type="InParanoid" id="G5A600"/>
<dbReference type="AlphaFoldDB" id="G5A600"/>
<proteinExistence type="predicted"/>
<dbReference type="EMBL" id="JH159160">
    <property type="protein sequence ID" value="EGZ08755.1"/>
    <property type="molecule type" value="Genomic_DNA"/>
</dbReference>
<dbReference type="Proteomes" id="UP000002640">
    <property type="component" value="Unassembled WGS sequence"/>
</dbReference>
<sequence>MVLFLSTAANGQLITVCDEMYHRILARFNIALDVVDATFAYLLMYLKSVIEPTESRWFYKSLRYEVNRSTTL</sequence>
<keyword evidence="2" id="KW-1185">Reference proteome</keyword>
<gene>
    <name evidence="1" type="ORF">PHYSODRAFT_525044</name>
</gene>
<organism evidence="1 2">
    <name type="scientific">Phytophthora sojae (strain P6497)</name>
    <name type="common">Soybean stem and root rot agent</name>
    <name type="synonym">Phytophthora megasperma f. sp. glycines</name>
    <dbReference type="NCBI Taxonomy" id="1094619"/>
    <lineage>
        <taxon>Eukaryota</taxon>
        <taxon>Sar</taxon>
        <taxon>Stramenopiles</taxon>
        <taxon>Oomycota</taxon>
        <taxon>Peronosporomycetes</taxon>
        <taxon>Peronosporales</taxon>
        <taxon>Peronosporaceae</taxon>
        <taxon>Phytophthora</taxon>
    </lineage>
</organism>
<accession>G5A600</accession>
<evidence type="ECO:0000313" key="2">
    <source>
        <dbReference type="Proteomes" id="UP000002640"/>
    </source>
</evidence>
<name>G5A600_PHYSP</name>
<dbReference type="KEGG" id="psoj:PHYSODRAFT_525044"/>